<dbReference type="Proteomes" id="UP000250443">
    <property type="component" value="Unassembled WGS sequence"/>
</dbReference>
<name>A0A2X2C5G2_PSELU</name>
<dbReference type="RefSeq" id="WP_245960686.1">
    <property type="nucleotide sequence ID" value="NZ_UAUF01000007.1"/>
</dbReference>
<accession>A0A2X2C5G2</accession>
<reference evidence="1 2" key="1">
    <citation type="submission" date="2018-06" db="EMBL/GenBank/DDBJ databases">
        <authorList>
            <consortium name="Pathogen Informatics"/>
            <person name="Doyle S."/>
        </authorList>
    </citation>
    <scope>NUCLEOTIDE SEQUENCE [LARGE SCALE GENOMIC DNA]</scope>
    <source>
        <strain evidence="1 2">NCTC11842</strain>
    </source>
</reference>
<evidence type="ECO:0000313" key="2">
    <source>
        <dbReference type="Proteomes" id="UP000250443"/>
    </source>
</evidence>
<dbReference type="EMBL" id="UAUF01000007">
    <property type="protein sequence ID" value="SPZ02538.1"/>
    <property type="molecule type" value="Genomic_DNA"/>
</dbReference>
<proteinExistence type="predicted"/>
<evidence type="ECO:0000313" key="1">
    <source>
        <dbReference type="EMBL" id="SPZ02538.1"/>
    </source>
</evidence>
<sequence length="113" mass="12642">MSRQLEKISGRICNFVHPELVFGSDKVKNSPREAKYVNLAEMRILYECGALTEATLAPAPMEPGFIMVVKRRDGKEEIMSVTKGDRHKIYKSLDAASSDAKRVGFKEVILKVA</sequence>
<protein>
    <submittedName>
        <fullName evidence="1">Plasmid replication protein RepB</fullName>
    </submittedName>
</protein>
<organism evidence="1 2">
    <name type="scientific">Pseudomonas luteola</name>
    <dbReference type="NCBI Taxonomy" id="47886"/>
    <lineage>
        <taxon>Bacteria</taxon>
        <taxon>Pseudomonadati</taxon>
        <taxon>Pseudomonadota</taxon>
        <taxon>Gammaproteobacteria</taxon>
        <taxon>Pseudomonadales</taxon>
        <taxon>Pseudomonadaceae</taxon>
        <taxon>Pseudomonas</taxon>
    </lineage>
</organism>
<dbReference type="AlphaFoldDB" id="A0A2X2C5G2"/>
<gene>
    <name evidence="1" type="primary">repB</name>
    <name evidence="1" type="ORF">NCTC11842_00657</name>
</gene>